<evidence type="ECO:0000313" key="1">
    <source>
        <dbReference type="EMBL" id="MBK9981446.1"/>
    </source>
</evidence>
<gene>
    <name evidence="1" type="ORF">IPP15_03300</name>
</gene>
<reference evidence="1 2" key="1">
    <citation type="submission" date="2020-10" db="EMBL/GenBank/DDBJ databases">
        <title>Connecting structure to function with the recovery of over 1000 high-quality activated sludge metagenome-assembled genomes encoding full-length rRNA genes using long-read sequencing.</title>
        <authorList>
            <person name="Singleton C.M."/>
            <person name="Petriglieri F."/>
            <person name="Kristensen J.M."/>
            <person name="Kirkegaard R.H."/>
            <person name="Michaelsen T.Y."/>
            <person name="Andersen M.H."/>
            <person name="Karst S.M."/>
            <person name="Dueholm M.S."/>
            <person name="Nielsen P.H."/>
            <person name="Albertsen M."/>
        </authorList>
    </citation>
    <scope>NUCLEOTIDE SEQUENCE [LARGE SCALE GENOMIC DNA]</scope>
    <source>
        <strain evidence="1">Ribe_18-Q3-R11-54_MAXAC.273</strain>
    </source>
</reference>
<evidence type="ECO:0008006" key="3">
    <source>
        <dbReference type="Google" id="ProtNLM"/>
    </source>
</evidence>
<protein>
    <recommendedName>
        <fullName evidence="3">ATPase BadF/BadG/BcrA/BcrD type domain-containing protein</fullName>
    </recommendedName>
</protein>
<name>A0A9D7XNY2_9BACT</name>
<dbReference type="EMBL" id="JADKGY010000001">
    <property type="protein sequence ID" value="MBK9981446.1"/>
    <property type="molecule type" value="Genomic_DNA"/>
</dbReference>
<sequence>MNEIIVVGDIGSTKSSWWVSGNDSKEIRLDGYNPLVHPLLVGTTMLSSLLKELQGISPDIIWYYGAGVVDDQIVQIVKNLVLQSFPSCKVNVNSDLTGAAKATCGKVAGTVAILGTGSHAAVFDGKQIIRQANALGYILGDEGGGCDIGKSLLQAYFYDEMPFAVKAEMTKYLPGGRSELVKQLYSSSTPNQFLATFAQVAADMKDDPWIGELVKSRFRLFLNKHLLPLKPLGPVHFLGSIGCIFADLIENELAHNALKAGIFLKDPSYRLFTMHENHEIEE</sequence>
<proteinExistence type="predicted"/>
<organism evidence="1 2">
    <name type="scientific">Candidatus Opimibacter skivensis</name>
    <dbReference type="NCBI Taxonomy" id="2982028"/>
    <lineage>
        <taxon>Bacteria</taxon>
        <taxon>Pseudomonadati</taxon>
        <taxon>Bacteroidota</taxon>
        <taxon>Saprospiria</taxon>
        <taxon>Saprospirales</taxon>
        <taxon>Saprospiraceae</taxon>
        <taxon>Candidatus Opimibacter</taxon>
    </lineage>
</organism>
<dbReference type="PANTHER" id="PTHR43190">
    <property type="entry name" value="N-ACETYL-D-GLUCOSAMINE KINASE"/>
    <property type="match status" value="1"/>
</dbReference>
<evidence type="ECO:0000313" key="2">
    <source>
        <dbReference type="Proteomes" id="UP000808337"/>
    </source>
</evidence>
<dbReference type="Gene3D" id="1.10.720.160">
    <property type="match status" value="1"/>
</dbReference>
<dbReference type="AlphaFoldDB" id="A0A9D7XNY2"/>
<dbReference type="InterPro" id="IPR052519">
    <property type="entry name" value="Euk-type_GlcNAc_Kinase"/>
</dbReference>
<dbReference type="InterPro" id="IPR043129">
    <property type="entry name" value="ATPase_NBD"/>
</dbReference>
<comment type="caution">
    <text evidence="1">The sequence shown here is derived from an EMBL/GenBank/DDBJ whole genome shotgun (WGS) entry which is preliminary data.</text>
</comment>
<accession>A0A9D7XNY2</accession>
<dbReference type="SUPFAM" id="SSF53067">
    <property type="entry name" value="Actin-like ATPase domain"/>
    <property type="match status" value="2"/>
</dbReference>
<dbReference type="PANTHER" id="PTHR43190:SF3">
    <property type="entry name" value="N-ACETYL-D-GLUCOSAMINE KINASE"/>
    <property type="match status" value="1"/>
</dbReference>
<dbReference type="Proteomes" id="UP000808337">
    <property type="component" value="Unassembled WGS sequence"/>
</dbReference>
<dbReference type="Gene3D" id="3.30.420.40">
    <property type="match status" value="2"/>
</dbReference>